<dbReference type="SUPFAM" id="SSF53933">
    <property type="entry name" value="Microbial ribonucleases"/>
    <property type="match status" value="1"/>
</dbReference>
<dbReference type="AlphaFoldDB" id="A0AAF0JB61"/>
<accession>A0AAF0JB61</accession>
<dbReference type="Proteomes" id="UP001217754">
    <property type="component" value="Chromosome 5"/>
</dbReference>
<dbReference type="GeneID" id="85226805"/>
<dbReference type="RefSeq" id="XP_060123065.1">
    <property type="nucleotide sequence ID" value="XM_060267082.1"/>
</dbReference>
<dbReference type="GO" id="GO:0003723">
    <property type="term" value="F:RNA binding"/>
    <property type="evidence" value="ECO:0007669"/>
    <property type="project" value="InterPro"/>
</dbReference>
<dbReference type="InterPro" id="IPR016191">
    <property type="entry name" value="Ribonuclease/ribotoxin"/>
</dbReference>
<feature type="chain" id="PRO_5042153752" evidence="3">
    <location>
        <begin position="18"/>
        <end position="134"/>
    </location>
</feature>
<dbReference type="GO" id="GO:0033902">
    <property type="term" value="F:rRNA endonuclease activity"/>
    <property type="evidence" value="ECO:0007669"/>
    <property type="project" value="UniProtKB-EC"/>
</dbReference>
<evidence type="ECO:0000256" key="1">
    <source>
        <dbReference type="ARBA" id="ARBA00022722"/>
    </source>
</evidence>
<dbReference type="GO" id="GO:0016787">
    <property type="term" value="F:hydrolase activity"/>
    <property type="evidence" value="ECO:0007669"/>
    <property type="project" value="UniProtKB-KW"/>
</dbReference>
<protein>
    <submittedName>
        <fullName evidence="4">Ribotoxin</fullName>
        <ecNumber evidence="4">4.6.1.23</ecNumber>
    </submittedName>
</protein>
<dbReference type="EC" id="4.6.1.23" evidence="4"/>
<dbReference type="EMBL" id="CP119962">
    <property type="protein sequence ID" value="WFD40168.1"/>
    <property type="molecule type" value="Genomic_DNA"/>
</dbReference>
<keyword evidence="2" id="KW-0378">Hydrolase</keyword>
<sequence>MKFAVALTLAFAGLAAASPIVRRDTIAHCGQSTGGDIDVDQIRSQVENAPTQSTGGHSYPHQFYNYEKIPLSSDCDGASMMLELPIFADGHPYNLQHGEQPGAVRAIYSADNNALCAVVAHNNNNGDFHLCSTN</sequence>
<gene>
    <name evidence="4" type="ORF">MJAP1_003154</name>
</gene>
<dbReference type="InterPro" id="IPR000026">
    <property type="entry name" value="N1-like"/>
</dbReference>
<evidence type="ECO:0000313" key="5">
    <source>
        <dbReference type="Proteomes" id="UP001217754"/>
    </source>
</evidence>
<dbReference type="Gene3D" id="3.10.450.30">
    <property type="entry name" value="Microbial ribonucleases"/>
    <property type="match status" value="1"/>
</dbReference>
<evidence type="ECO:0000256" key="3">
    <source>
        <dbReference type="SAM" id="SignalP"/>
    </source>
</evidence>
<evidence type="ECO:0000256" key="2">
    <source>
        <dbReference type="ARBA" id="ARBA00022801"/>
    </source>
</evidence>
<name>A0AAF0JB61_9BASI</name>
<keyword evidence="4" id="KW-0456">Lyase</keyword>
<keyword evidence="3" id="KW-0732">Signal</keyword>
<proteinExistence type="predicted"/>
<evidence type="ECO:0000313" key="4">
    <source>
        <dbReference type="EMBL" id="WFD40168.1"/>
    </source>
</evidence>
<organism evidence="4 5">
    <name type="scientific">Malassezia japonica</name>
    <dbReference type="NCBI Taxonomy" id="223818"/>
    <lineage>
        <taxon>Eukaryota</taxon>
        <taxon>Fungi</taxon>
        <taxon>Dikarya</taxon>
        <taxon>Basidiomycota</taxon>
        <taxon>Ustilaginomycotina</taxon>
        <taxon>Malasseziomycetes</taxon>
        <taxon>Malasseziales</taxon>
        <taxon>Malasseziaceae</taxon>
        <taxon>Malassezia</taxon>
    </lineage>
</organism>
<feature type="signal peptide" evidence="3">
    <location>
        <begin position="1"/>
        <end position="17"/>
    </location>
</feature>
<keyword evidence="5" id="KW-1185">Reference proteome</keyword>
<reference evidence="4" key="1">
    <citation type="submission" date="2023-03" db="EMBL/GenBank/DDBJ databases">
        <title>Mating type loci evolution in Malassezia.</title>
        <authorList>
            <person name="Coelho M.A."/>
        </authorList>
    </citation>
    <scope>NUCLEOTIDE SEQUENCE</scope>
    <source>
        <strain evidence="4">CBS 9431</strain>
    </source>
</reference>
<keyword evidence="1" id="KW-0540">Nuclease</keyword>
<dbReference type="Pfam" id="PF00545">
    <property type="entry name" value="Ribonuclease"/>
    <property type="match status" value="1"/>
</dbReference>